<evidence type="ECO:0000256" key="2">
    <source>
        <dbReference type="ARBA" id="ARBA00022723"/>
    </source>
</evidence>
<keyword evidence="5" id="KW-1015">Disulfide bond</keyword>
<keyword evidence="9" id="KW-1185">Reference proteome</keyword>
<dbReference type="InterPro" id="IPR036922">
    <property type="entry name" value="Rieske_2Fe-2S_sf"/>
</dbReference>
<evidence type="ECO:0000256" key="1">
    <source>
        <dbReference type="ARBA" id="ARBA00022714"/>
    </source>
</evidence>
<dbReference type="Gene3D" id="2.102.10.10">
    <property type="entry name" value="Rieske [2Fe-2S] iron-sulphur domain"/>
    <property type="match status" value="1"/>
</dbReference>
<evidence type="ECO:0000256" key="4">
    <source>
        <dbReference type="ARBA" id="ARBA00023014"/>
    </source>
</evidence>
<dbReference type="PANTHER" id="PTHR13847">
    <property type="entry name" value="SARCOSINE DEHYDROGENASE-RELATED"/>
    <property type="match status" value="1"/>
</dbReference>
<evidence type="ECO:0000256" key="5">
    <source>
        <dbReference type="ARBA" id="ARBA00023157"/>
    </source>
</evidence>
<sequence length="538" mass="56670">MATQRRPTVDASYWMVTTSGTDHRPPPESDLTADVAVIGGGVAGLCTAWELVRAGLDVVVLEADRIAAGVSGHTTAKVTAAHGLTYARLEAEHGAEGALLYALSQQEAVERTVTLCAELGIEAELERAPTVTYLRDPERVGELRKEAAAARRAGLDASFVTDAGLPFDVAGAVRVDGQLQFHPRKFLLGLADRITAAGGRIHERSRVVALHDGTRCRLSVDTGDGAGGGSGNAGGTGTGTGDGSVTVQARDAVIATHYPVFGRTLLPTLLTPRRELVLAAPVPAEAAPVGMFLTPEDRTRSLRSAPYDGGRRLLIVTGEEFEPGAGGVRERFERLEAWACTRLPGFAEADSLYRWAAQDNDSADHLPYVGHAHPGTQHVYVATGFGGWGMSNGVMAGRLLTAHIVGGPRPAWTELYDPRRLPPVREAGHAVAQQAAVAGHFIGDRLHTGEAASLTDIPREGGAVVRLGGKPCAVHRDGSGAVTALSARCTHLGCLVAYNDAEQTWECPCHGSRFATDGSVLQGPATHPLEQRELPDQP</sequence>
<organism evidence="8 9">
    <name type="scientific">Streptomyces solicavernae</name>
    <dbReference type="NCBI Taxonomy" id="3043614"/>
    <lineage>
        <taxon>Bacteria</taxon>
        <taxon>Bacillati</taxon>
        <taxon>Actinomycetota</taxon>
        <taxon>Actinomycetes</taxon>
        <taxon>Kitasatosporales</taxon>
        <taxon>Streptomycetaceae</taxon>
        <taxon>Streptomyces</taxon>
    </lineage>
</organism>
<dbReference type="InterPro" id="IPR036188">
    <property type="entry name" value="FAD/NAD-bd_sf"/>
</dbReference>
<reference evidence="8 9" key="1">
    <citation type="submission" date="2023-05" db="EMBL/GenBank/DDBJ databases">
        <title>Draft genome sequence of Streptomyces sp. B-S-A8 isolated from a cave soil in Thailand.</title>
        <authorList>
            <person name="Chamroensaksri N."/>
            <person name="Muangham S."/>
        </authorList>
    </citation>
    <scope>NUCLEOTIDE SEQUENCE [LARGE SCALE GENOMIC DNA]</scope>
    <source>
        <strain evidence="8 9">B-S-A8</strain>
    </source>
</reference>
<dbReference type="InterPro" id="IPR005805">
    <property type="entry name" value="Rieske_Fe-S_prot_C"/>
</dbReference>
<evidence type="ECO:0000256" key="6">
    <source>
        <dbReference type="SAM" id="MobiDB-lite"/>
    </source>
</evidence>
<dbReference type="SUPFAM" id="SSF51971">
    <property type="entry name" value="Nucleotide-binding domain"/>
    <property type="match status" value="1"/>
</dbReference>
<keyword evidence="4" id="KW-0411">Iron-sulfur</keyword>
<dbReference type="Gene3D" id="3.50.50.60">
    <property type="entry name" value="FAD/NAD(P)-binding domain"/>
    <property type="match status" value="1"/>
</dbReference>
<accession>A0ABT6RUB5</accession>
<comment type="caution">
    <text evidence="8">The sequence shown here is derived from an EMBL/GenBank/DDBJ whole genome shotgun (WGS) entry which is preliminary data.</text>
</comment>
<dbReference type="Gene3D" id="3.30.9.10">
    <property type="entry name" value="D-Amino Acid Oxidase, subunit A, domain 2"/>
    <property type="match status" value="1"/>
</dbReference>
<dbReference type="EMBL" id="JASCIR010000013">
    <property type="protein sequence ID" value="MDI3387915.1"/>
    <property type="molecule type" value="Genomic_DNA"/>
</dbReference>
<dbReference type="InterPro" id="IPR017941">
    <property type="entry name" value="Rieske_2Fe-2S"/>
</dbReference>
<dbReference type="SUPFAM" id="SSF50022">
    <property type="entry name" value="ISP domain"/>
    <property type="match status" value="1"/>
</dbReference>
<evidence type="ECO:0000313" key="9">
    <source>
        <dbReference type="Proteomes" id="UP001224661"/>
    </source>
</evidence>
<protein>
    <submittedName>
        <fullName evidence="8">FAD-dependent oxidoreductase</fullName>
    </submittedName>
</protein>
<feature type="domain" description="Rieske" evidence="7">
    <location>
        <begin position="449"/>
        <end position="538"/>
    </location>
</feature>
<keyword evidence="3" id="KW-0408">Iron</keyword>
<dbReference type="PROSITE" id="PS51296">
    <property type="entry name" value="RIESKE"/>
    <property type="match status" value="1"/>
</dbReference>
<dbReference type="InterPro" id="IPR006076">
    <property type="entry name" value="FAD-dep_OxRdtase"/>
</dbReference>
<evidence type="ECO:0000256" key="3">
    <source>
        <dbReference type="ARBA" id="ARBA00023004"/>
    </source>
</evidence>
<keyword evidence="2" id="KW-0479">Metal-binding</keyword>
<gene>
    <name evidence="8" type="ORF">QIS99_17155</name>
</gene>
<dbReference type="RefSeq" id="WP_282514296.1">
    <property type="nucleotide sequence ID" value="NZ_JASCIR010000013.1"/>
</dbReference>
<dbReference type="Proteomes" id="UP001224661">
    <property type="component" value="Unassembled WGS sequence"/>
</dbReference>
<feature type="region of interest" description="Disordered" evidence="6">
    <location>
        <begin position="221"/>
        <end position="243"/>
    </location>
</feature>
<evidence type="ECO:0000313" key="8">
    <source>
        <dbReference type="EMBL" id="MDI3387915.1"/>
    </source>
</evidence>
<name>A0ABT6RUB5_9ACTN</name>
<dbReference type="PANTHER" id="PTHR13847:SF274">
    <property type="entry name" value="RIESKE 2FE-2S IRON-SULFUR PROTEIN YHFW-RELATED"/>
    <property type="match status" value="1"/>
</dbReference>
<proteinExistence type="predicted"/>
<dbReference type="Pfam" id="PF00355">
    <property type="entry name" value="Rieske"/>
    <property type="match status" value="1"/>
</dbReference>
<feature type="compositionally biased region" description="Gly residues" evidence="6">
    <location>
        <begin position="224"/>
        <end position="242"/>
    </location>
</feature>
<dbReference type="PRINTS" id="PR00162">
    <property type="entry name" value="RIESKE"/>
</dbReference>
<evidence type="ECO:0000259" key="7">
    <source>
        <dbReference type="PROSITE" id="PS51296"/>
    </source>
</evidence>
<keyword evidence="1" id="KW-0001">2Fe-2S</keyword>
<dbReference type="Pfam" id="PF01266">
    <property type="entry name" value="DAO"/>
    <property type="match status" value="1"/>
</dbReference>